<organism evidence="3 4">
    <name type="scientific">Thermithiobacillus plumbiphilus</name>
    <dbReference type="NCBI Taxonomy" id="1729899"/>
    <lineage>
        <taxon>Bacteria</taxon>
        <taxon>Pseudomonadati</taxon>
        <taxon>Pseudomonadota</taxon>
        <taxon>Acidithiobacillia</taxon>
        <taxon>Acidithiobacillales</taxon>
        <taxon>Thermithiobacillaceae</taxon>
        <taxon>Thermithiobacillus</taxon>
    </lineage>
</organism>
<reference evidence="3 4" key="1">
    <citation type="submission" date="2024-04" db="EMBL/GenBank/DDBJ databases">
        <authorList>
            <person name="Abashina T."/>
            <person name="Shaikin A."/>
        </authorList>
    </citation>
    <scope>NUCLEOTIDE SEQUENCE [LARGE SCALE GENOMIC DNA]</scope>
    <source>
        <strain evidence="3 4">AAFK</strain>
    </source>
</reference>
<accession>A0ABU9DBH4</accession>
<dbReference type="InterPro" id="IPR036873">
    <property type="entry name" value="Rhodanese-like_dom_sf"/>
</dbReference>
<feature type="domain" description="Rhodanese" evidence="2">
    <location>
        <begin position="18"/>
        <end position="106"/>
    </location>
</feature>
<dbReference type="CDD" id="cd00158">
    <property type="entry name" value="RHOD"/>
    <property type="match status" value="1"/>
</dbReference>
<dbReference type="PANTHER" id="PTHR43031:SF16">
    <property type="entry name" value="OXIDOREDUCTASE"/>
    <property type="match status" value="1"/>
</dbReference>
<protein>
    <submittedName>
        <fullName evidence="3">Rhodanese-like domain-containing protein</fullName>
    </submittedName>
</protein>
<dbReference type="PROSITE" id="PS50206">
    <property type="entry name" value="RHODANESE_3"/>
    <property type="match status" value="1"/>
</dbReference>
<evidence type="ECO:0000256" key="1">
    <source>
        <dbReference type="SAM" id="Phobius"/>
    </source>
</evidence>
<sequence length="191" mass="20546">MTEKQIDLKDLKEMIAAGDGKTLFLDVRSAEECYTAFVPGFVNIPTAELGKNEQALARFDRFVVLCASGMRAKQAASNLEQLFPGKDVVVLKGGLNLVAQGAEKDLHRAGRILPVQQQMQIGAGSMIILATLAGTLLHPAAYLLAGGIGFGLLYAGWTGRCSVSRMLAHMPWNKNLPARASSFVRQNMALS</sequence>
<dbReference type="Gene3D" id="3.40.250.10">
    <property type="entry name" value="Rhodanese-like domain"/>
    <property type="match status" value="1"/>
</dbReference>
<keyword evidence="1" id="KW-0812">Transmembrane</keyword>
<dbReference type="SUPFAM" id="SSF52821">
    <property type="entry name" value="Rhodanese/Cell cycle control phosphatase"/>
    <property type="match status" value="1"/>
</dbReference>
<dbReference type="RefSeq" id="WP_341371248.1">
    <property type="nucleotide sequence ID" value="NZ_JBBPCO010000010.1"/>
</dbReference>
<dbReference type="Proteomes" id="UP001446205">
    <property type="component" value="Unassembled WGS sequence"/>
</dbReference>
<gene>
    <name evidence="3" type="ORF">WOB96_10510</name>
</gene>
<dbReference type="Pfam" id="PF00581">
    <property type="entry name" value="Rhodanese"/>
    <property type="match status" value="1"/>
</dbReference>
<keyword evidence="4" id="KW-1185">Reference proteome</keyword>
<evidence type="ECO:0000313" key="3">
    <source>
        <dbReference type="EMBL" id="MEK8090192.1"/>
    </source>
</evidence>
<dbReference type="PANTHER" id="PTHR43031">
    <property type="entry name" value="FAD-DEPENDENT OXIDOREDUCTASE"/>
    <property type="match status" value="1"/>
</dbReference>
<keyword evidence="1" id="KW-1133">Transmembrane helix</keyword>
<dbReference type="InterPro" id="IPR001763">
    <property type="entry name" value="Rhodanese-like_dom"/>
</dbReference>
<name>A0ABU9DBH4_9PROT</name>
<evidence type="ECO:0000313" key="4">
    <source>
        <dbReference type="Proteomes" id="UP001446205"/>
    </source>
</evidence>
<proteinExistence type="predicted"/>
<feature type="transmembrane region" description="Helical" evidence="1">
    <location>
        <begin position="127"/>
        <end position="157"/>
    </location>
</feature>
<dbReference type="Gene3D" id="6.10.140.1340">
    <property type="match status" value="1"/>
</dbReference>
<dbReference type="EMBL" id="JBBPCO010000010">
    <property type="protein sequence ID" value="MEK8090192.1"/>
    <property type="molecule type" value="Genomic_DNA"/>
</dbReference>
<dbReference type="InterPro" id="IPR050229">
    <property type="entry name" value="GlpE_sulfurtransferase"/>
</dbReference>
<keyword evidence="1" id="KW-0472">Membrane</keyword>
<comment type="caution">
    <text evidence="3">The sequence shown here is derived from an EMBL/GenBank/DDBJ whole genome shotgun (WGS) entry which is preliminary data.</text>
</comment>
<dbReference type="SMART" id="SM00450">
    <property type="entry name" value="RHOD"/>
    <property type="match status" value="1"/>
</dbReference>
<evidence type="ECO:0000259" key="2">
    <source>
        <dbReference type="PROSITE" id="PS50206"/>
    </source>
</evidence>